<sequence>MKRIVLLIVTLALAVTRLSAYTAREACDILVENAKVATNVCPFELDIASTITSFSYDRDENIFSAMVLVNTDKFPLWMFLRDEGNSYANLVMTRYIVGSERRFLLKNIIDAGAMFSFCFYVDSGDSISYGLNLNELKSLYDYHVSDSERWAMTLEAMVLILNCDTPQKIDDLITLSSYEWGDNCVIINYMLEDHDMPALLCDIHEHSEMIKSDTVSQVEADDLKKILMEAGANLVIRYRSALTGDSCDIVVSPDEF</sequence>
<evidence type="ECO:0000313" key="3">
    <source>
        <dbReference type="Proteomes" id="UP000297031"/>
    </source>
</evidence>
<accession>A0A4P7VQZ6</accession>
<dbReference type="AlphaFoldDB" id="A0A4P7VQZ6"/>
<dbReference type="Proteomes" id="UP000297031">
    <property type="component" value="Chromosome"/>
</dbReference>
<evidence type="ECO:0000313" key="2">
    <source>
        <dbReference type="EMBL" id="QCD36746.1"/>
    </source>
</evidence>
<dbReference type="RefSeq" id="WP_136411091.1">
    <property type="nucleotide sequence ID" value="NZ_CP039393.1"/>
</dbReference>
<keyword evidence="3" id="KW-1185">Reference proteome</keyword>
<feature type="chain" id="PRO_5020893910" evidence="1">
    <location>
        <begin position="23"/>
        <end position="256"/>
    </location>
</feature>
<keyword evidence="1" id="KW-0732">Signal</keyword>
<dbReference type="KEGG" id="mgod:E7746_13090"/>
<evidence type="ECO:0000256" key="1">
    <source>
        <dbReference type="SAM" id="SignalP"/>
    </source>
</evidence>
<reference evidence="2 3" key="1">
    <citation type="submission" date="2019-02" db="EMBL/GenBank/DDBJ databases">
        <title>Isolation and identification of novel species under the genus Muribaculum.</title>
        <authorList>
            <person name="Miyake S."/>
            <person name="Ding Y."/>
            <person name="Low A."/>
            <person name="Soh M."/>
            <person name="Seedorf H."/>
        </authorList>
    </citation>
    <scope>NUCLEOTIDE SEQUENCE [LARGE SCALE GENOMIC DNA]</scope>
    <source>
        <strain evidence="2 3">TLL-A4</strain>
    </source>
</reference>
<name>A0A4P7VQZ6_9BACT</name>
<proteinExistence type="predicted"/>
<organism evidence="2 3">
    <name type="scientific">Muribaculum gordoncarteri</name>
    <dbReference type="NCBI Taxonomy" id="2530390"/>
    <lineage>
        <taxon>Bacteria</taxon>
        <taxon>Pseudomonadati</taxon>
        <taxon>Bacteroidota</taxon>
        <taxon>Bacteroidia</taxon>
        <taxon>Bacteroidales</taxon>
        <taxon>Muribaculaceae</taxon>
        <taxon>Muribaculum</taxon>
    </lineage>
</organism>
<dbReference type="EMBL" id="CP039393">
    <property type="protein sequence ID" value="QCD36746.1"/>
    <property type="molecule type" value="Genomic_DNA"/>
</dbReference>
<gene>
    <name evidence="2" type="ORF">E7746_13090</name>
</gene>
<feature type="signal peptide" evidence="1">
    <location>
        <begin position="1"/>
        <end position="22"/>
    </location>
</feature>
<protein>
    <submittedName>
        <fullName evidence="2">Uncharacterized protein</fullName>
    </submittedName>
</protein>